<evidence type="ECO:0000256" key="1">
    <source>
        <dbReference type="ARBA" id="ARBA00005056"/>
    </source>
</evidence>
<evidence type="ECO:0000256" key="6">
    <source>
        <dbReference type="ARBA" id="ARBA00022605"/>
    </source>
</evidence>
<dbReference type="SUPFAM" id="SSF51735">
    <property type="entry name" value="NAD(P)-binding Rossmann-fold domains"/>
    <property type="match status" value="1"/>
</dbReference>
<protein>
    <recommendedName>
        <fullName evidence="5">Homoserine dehydrogenase</fullName>
        <ecNumber evidence="4">1.1.1.3</ecNumber>
    </recommendedName>
</protein>
<name>A0A8E7B1N3_9EURY</name>
<dbReference type="Pfam" id="PF03447">
    <property type="entry name" value="NAD_binding_3"/>
    <property type="match status" value="1"/>
</dbReference>
<dbReference type="FunFam" id="3.30.360.10:FF:000005">
    <property type="entry name" value="Homoserine dehydrogenase"/>
    <property type="match status" value="1"/>
</dbReference>
<dbReference type="Proteomes" id="UP000680656">
    <property type="component" value="Chromosome"/>
</dbReference>
<dbReference type="PROSITE" id="PS01042">
    <property type="entry name" value="HOMOSER_DHGENASE"/>
    <property type="match status" value="1"/>
</dbReference>
<keyword evidence="9" id="KW-0486">Methionine biosynthesis</keyword>
<dbReference type="AlphaFoldDB" id="A0A8E7B1N3"/>
<proteinExistence type="inferred from homology"/>
<dbReference type="PIRSF" id="PIRSF036497">
    <property type="entry name" value="HDH_short"/>
    <property type="match status" value="1"/>
</dbReference>
<dbReference type="PANTHER" id="PTHR43331:SF1">
    <property type="entry name" value="HOMOSERINE DEHYDROGENASE"/>
    <property type="match status" value="1"/>
</dbReference>
<dbReference type="GO" id="GO:0009088">
    <property type="term" value="P:threonine biosynthetic process"/>
    <property type="evidence" value="ECO:0007669"/>
    <property type="project" value="UniProtKB-UniPathway"/>
</dbReference>
<evidence type="ECO:0000256" key="7">
    <source>
        <dbReference type="ARBA" id="ARBA00022697"/>
    </source>
</evidence>
<evidence type="ECO:0000256" key="11">
    <source>
        <dbReference type="PIRSR" id="PIRSR036497-2"/>
    </source>
</evidence>
<keyword evidence="7" id="KW-0791">Threonine biosynthesis</keyword>
<comment type="pathway">
    <text evidence="1">Amino-acid biosynthesis; L-threonine biosynthesis; L-threonine from L-aspartate: step 3/5.</text>
</comment>
<keyword evidence="15" id="KW-1185">Reference proteome</keyword>
<dbReference type="Pfam" id="PF00742">
    <property type="entry name" value="Homoserine_dh"/>
    <property type="match status" value="1"/>
</dbReference>
<accession>A0A8E7B1N3</accession>
<dbReference type="GO" id="GO:0004412">
    <property type="term" value="F:homoserine dehydrogenase activity"/>
    <property type="evidence" value="ECO:0007669"/>
    <property type="project" value="UniProtKB-EC"/>
</dbReference>
<dbReference type="PANTHER" id="PTHR43331">
    <property type="entry name" value="HOMOSERINE DEHYDROGENASE"/>
    <property type="match status" value="1"/>
</dbReference>
<dbReference type="GeneID" id="65567227"/>
<dbReference type="UniPathway" id="UPA00051">
    <property type="reaction ID" value="UER00465"/>
</dbReference>
<feature type="binding site" evidence="11">
    <location>
        <begin position="9"/>
        <end position="14"/>
    </location>
    <ligand>
        <name>NADP(+)</name>
        <dbReference type="ChEBI" id="CHEBI:58349"/>
    </ligand>
</feature>
<dbReference type="NCBIfam" id="NF004912">
    <property type="entry name" value="PRK06270.1"/>
    <property type="match status" value="1"/>
</dbReference>
<evidence type="ECO:0000259" key="13">
    <source>
        <dbReference type="Pfam" id="PF03447"/>
    </source>
</evidence>
<dbReference type="InterPro" id="IPR036291">
    <property type="entry name" value="NAD(P)-bd_dom_sf"/>
</dbReference>
<dbReference type="GO" id="GO:0009086">
    <property type="term" value="P:methionine biosynthetic process"/>
    <property type="evidence" value="ECO:0007669"/>
    <property type="project" value="UniProtKB-KW"/>
</dbReference>
<dbReference type="RefSeq" id="WP_214419621.1">
    <property type="nucleotide sequence ID" value="NZ_CP075546.1"/>
</dbReference>
<evidence type="ECO:0000256" key="2">
    <source>
        <dbReference type="ARBA" id="ARBA00005062"/>
    </source>
</evidence>
<feature type="domain" description="Aspartate/homoserine dehydrogenase NAD-binding" evidence="13">
    <location>
        <begin position="9"/>
        <end position="137"/>
    </location>
</feature>
<evidence type="ECO:0000313" key="15">
    <source>
        <dbReference type="Proteomes" id="UP000680656"/>
    </source>
</evidence>
<reference evidence="14 15" key="1">
    <citation type="submission" date="2021-05" db="EMBL/GenBank/DDBJ databases">
        <title>A novel Methanospirillum isolate from a pyrite-forming mixed culture.</title>
        <authorList>
            <person name="Bunk B."/>
            <person name="Sproer C."/>
            <person name="Spring S."/>
            <person name="Pester M."/>
        </authorList>
    </citation>
    <scope>NUCLEOTIDE SEQUENCE [LARGE SCALE GENOMIC DNA]</scope>
    <source>
        <strain evidence="14 15">J.3.6.1-F.2.7.3</strain>
    </source>
</reference>
<comment type="pathway">
    <text evidence="2">Amino-acid biosynthesis; L-methionine biosynthesis via de novo pathway; L-homoserine from L-aspartate: step 3/3.</text>
</comment>
<keyword evidence="8 14" id="KW-0560">Oxidoreductase</keyword>
<organism evidence="14 15">
    <name type="scientific">Methanospirillum purgamenti</name>
    <dbReference type="NCBI Taxonomy" id="2834276"/>
    <lineage>
        <taxon>Archaea</taxon>
        <taxon>Methanobacteriati</taxon>
        <taxon>Methanobacteriota</taxon>
        <taxon>Stenosarchaea group</taxon>
        <taxon>Methanomicrobia</taxon>
        <taxon>Methanomicrobiales</taxon>
        <taxon>Methanospirillaceae</taxon>
        <taxon>Methanospirillum</taxon>
    </lineage>
</organism>
<dbReference type="Gene3D" id="3.30.360.10">
    <property type="entry name" value="Dihydrodipicolinate Reductase, domain 2"/>
    <property type="match status" value="1"/>
</dbReference>
<dbReference type="UniPathway" id="UPA00050">
    <property type="reaction ID" value="UER00063"/>
</dbReference>
<dbReference type="NCBIfam" id="NF004976">
    <property type="entry name" value="PRK06349.1"/>
    <property type="match status" value="1"/>
</dbReference>
<feature type="binding site" evidence="11">
    <location>
        <position position="113"/>
    </location>
    <ligand>
        <name>NADPH</name>
        <dbReference type="ChEBI" id="CHEBI:57783"/>
    </ligand>
</feature>
<gene>
    <name evidence="14" type="ORF">KHC33_16165</name>
</gene>
<dbReference type="EMBL" id="CP075546">
    <property type="protein sequence ID" value="QVV88818.1"/>
    <property type="molecule type" value="Genomic_DNA"/>
</dbReference>
<feature type="binding site" evidence="11">
    <location>
        <position position="198"/>
    </location>
    <ligand>
        <name>L-homoserine</name>
        <dbReference type="ChEBI" id="CHEBI:57476"/>
    </ligand>
</feature>
<dbReference type="InterPro" id="IPR005106">
    <property type="entry name" value="Asp/hSer_DH_NAD-bd"/>
</dbReference>
<dbReference type="InterPro" id="IPR001342">
    <property type="entry name" value="HDH_cat"/>
</dbReference>
<evidence type="ECO:0000256" key="9">
    <source>
        <dbReference type="ARBA" id="ARBA00023167"/>
    </source>
</evidence>
<dbReference type="KEGG" id="mrtj:KHC33_16165"/>
<keyword evidence="6" id="KW-0028">Amino-acid biosynthesis</keyword>
<evidence type="ECO:0000256" key="4">
    <source>
        <dbReference type="ARBA" id="ARBA00013213"/>
    </source>
</evidence>
<keyword evidence="11" id="KW-0521">NADP</keyword>
<evidence type="ECO:0000256" key="8">
    <source>
        <dbReference type="ARBA" id="ARBA00023002"/>
    </source>
</evidence>
<evidence type="ECO:0000313" key="14">
    <source>
        <dbReference type="EMBL" id="QVV88818.1"/>
    </source>
</evidence>
<feature type="domain" description="Homoserine dehydrogenase catalytic" evidence="12">
    <location>
        <begin position="145"/>
        <end position="320"/>
    </location>
</feature>
<feature type="active site" description="Proton donor" evidence="10">
    <location>
        <position position="213"/>
    </location>
</feature>
<evidence type="ECO:0000256" key="3">
    <source>
        <dbReference type="ARBA" id="ARBA00006753"/>
    </source>
</evidence>
<dbReference type="InterPro" id="IPR022697">
    <property type="entry name" value="HDH_short"/>
</dbReference>
<dbReference type="GO" id="GO:0050661">
    <property type="term" value="F:NADP binding"/>
    <property type="evidence" value="ECO:0007669"/>
    <property type="project" value="InterPro"/>
</dbReference>
<dbReference type="EC" id="1.1.1.3" evidence="4"/>
<dbReference type="InterPro" id="IPR019811">
    <property type="entry name" value="HDH_CS"/>
</dbReference>
<evidence type="ECO:0000259" key="12">
    <source>
        <dbReference type="Pfam" id="PF00742"/>
    </source>
</evidence>
<sequence length="330" mass="35104">MTLRIALIGTGAVGRGILEALSRKDLGVILTGVADSRSGDICEDGIPPLSLLKRKKETGLCGDPSVKAEDVVKTAPYDVLVEVSPTDAGTGEPATSYIRTALSRGCHVVTSNKGPIALYYHELKKQADDAGVSLRFEATVAGAIPILHTLHESLGGNEVHALYGVLNGTCNYILTRMAEEGLSYKQALDEARALGYAEADPTYDVKGIDAAIKLVILANTVWNRDITLSDIDITGIDLLTEEAIRLAEEQDATIRLIGEIIPAKNLYRLSPRIIQRQHPLVVHGSLNAIIIRTDLAGDLVFSGKGAGSLETASAVLGDILSIRDRYAGGN</sequence>
<dbReference type="Gene3D" id="3.40.50.720">
    <property type="entry name" value="NAD(P)-binding Rossmann-like Domain"/>
    <property type="match status" value="1"/>
</dbReference>
<evidence type="ECO:0000256" key="10">
    <source>
        <dbReference type="PIRSR" id="PIRSR036497-1"/>
    </source>
</evidence>
<comment type="similarity">
    <text evidence="3">Belongs to the homoserine dehydrogenase family.</text>
</comment>
<dbReference type="SUPFAM" id="SSF55347">
    <property type="entry name" value="Glyceraldehyde-3-phosphate dehydrogenase-like, C-terminal domain"/>
    <property type="match status" value="1"/>
</dbReference>
<evidence type="ECO:0000256" key="5">
    <source>
        <dbReference type="ARBA" id="ARBA00013376"/>
    </source>
</evidence>